<comment type="caution">
    <text evidence="8">The sequence shown here is derived from an EMBL/GenBank/DDBJ whole genome shotgun (WGS) entry which is preliminary data.</text>
</comment>
<dbReference type="InterPro" id="IPR041542">
    <property type="entry name" value="GH43_C2"/>
</dbReference>
<evidence type="ECO:0000256" key="1">
    <source>
        <dbReference type="ARBA" id="ARBA00009865"/>
    </source>
</evidence>
<evidence type="ECO:0000313" key="8">
    <source>
        <dbReference type="EMBL" id="KQC86916.1"/>
    </source>
</evidence>
<feature type="site" description="Important for catalytic activity, responsible for pKa modulation of the active site Glu and correct orientation of both the proton donor and substrate" evidence="5">
    <location>
        <position position="125"/>
    </location>
</feature>
<dbReference type="EMBL" id="LLKB01000001">
    <property type="protein sequence ID" value="KQC86916.1"/>
    <property type="molecule type" value="Genomic_DNA"/>
</dbReference>
<evidence type="ECO:0000256" key="6">
    <source>
        <dbReference type="RuleBase" id="RU361187"/>
    </source>
</evidence>
<dbReference type="PANTHER" id="PTHR42812:SF12">
    <property type="entry name" value="BETA-XYLOSIDASE-RELATED"/>
    <property type="match status" value="1"/>
</dbReference>
<feature type="active site" description="Proton donor" evidence="4">
    <location>
        <position position="187"/>
    </location>
</feature>
<dbReference type="Pfam" id="PF04616">
    <property type="entry name" value="Glyco_hydro_43"/>
    <property type="match status" value="1"/>
</dbReference>
<evidence type="ECO:0000256" key="4">
    <source>
        <dbReference type="PIRSR" id="PIRSR606710-1"/>
    </source>
</evidence>
<keyword evidence="9" id="KW-1185">Reference proteome</keyword>
<organism evidence="8 9">
    <name type="scientific">Butyribacter intestini</name>
    <dbReference type="NCBI Taxonomy" id="1703332"/>
    <lineage>
        <taxon>Bacteria</taxon>
        <taxon>Bacillati</taxon>
        <taxon>Bacillota</taxon>
        <taxon>Clostridia</taxon>
        <taxon>Lachnospirales</taxon>
        <taxon>Lachnospiraceae</taxon>
        <taxon>Butyribacter</taxon>
    </lineage>
</organism>
<dbReference type="Gene3D" id="2.60.120.200">
    <property type="match status" value="1"/>
</dbReference>
<dbReference type="InterPro" id="IPR023296">
    <property type="entry name" value="Glyco_hydro_beta-prop_sf"/>
</dbReference>
<dbReference type="InterPro" id="IPR006710">
    <property type="entry name" value="Glyco_hydro_43"/>
</dbReference>
<feature type="domain" description="Beta-xylosidase C-terminal Concanavalin A-like" evidence="7">
    <location>
        <begin position="330"/>
        <end position="524"/>
    </location>
</feature>
<proteinExistence type="inferred from homology"/>
<dbReference type="Gene3D" id="2.115.10.20">
    <property type="entry name" value="Glycosyl hydrolase domain, family 43"/>
    <property type="match status" value="1"/>
</dbReference>
<dbReference type="GO" id="GO:0004553">
    <property type="term" value="F:hydrolase activity, hydrolyzing O-glycosyl compounds"/>
    <property type="evidence" value="ECO:0007669"/>
    <property type="project" value="InterPro"/>
</dbReference>
<reference evidence="8 9" key="1">
    <citation type="submission" date="2015-10" db="EMBL/GenBank/DDBJ databases">
        <title>Butyribacter intestini gen. nov., sp. nov., a butyric acid-producing bacterium of the family Lachnospiraceae isolated from the human faeces.</title>
        <authorList>
            <person name="Zou Y."/>
            <person name="Xue W."/>
            <person name="Luo G."/>
            <person name="Lv M."/>
        </authorList>
    </citation>
    <scope>NUCLEOTIDE SEQUENCE [LARGE SCALE GENOMIC DNA]</scope>
    <source>
        <strain evidence="8 9">TF01-11</strain>
    </source>
</reference>
<dbReference type="SUPFAM" id="SSF75005">
    <property type="entry name" value="Arabinanase/levansucrase/invertase"/>
    <property type="match status" value="1"/>
</dbReference>
<gene>
    <name evidence="8" type="ORF">APZ18_05255</name>
</gene>
<dbReference type="RefSeq" id="WP_055943062.1">
    <property type="nucleotide sequence ID" value="NZ_JAQDCV010000001.1"/>
</dbReference>
<evidence type="ECO:0000313" key="9">
    <source>
        <dbReference type="Proteomes" id="UP000050833"/>
    </source>
</evidence>
<evidence type="ECO:0000256" key="2">
    <source>
        <dbReference type="ARBA" id="ARBA00022801"/>
    </source>
</evidence>
<evidence type="ECO:0000256" key="5">
    <source>
        <dbReference type="PIRSR" id="PIRSR606710-2"/>
    </source>
</evidence>
<dbReference type="InterPro" id="IPR051795">
    <property type="entry name" value="Glycosyl_Hydrlase_43"/>
</dbReference>
<dbReference type="PANTHER" id="PTHR42812">
    <property type="entry name" value="BETA-XYLOSIDASE"/>
    <property type="match status" value="1"/>
</dbReference>
<dbReference type="Proteomes" id="UP000050833">
    <property type="component" value="Unassembled WGS sequence"/>
</dbReference>
<evidence type="ECO:0000256" key="3">
    <source>
        <dbReference type="ARBA" id="ARBA00023295"/>
    </source>
</evidence>
<accession>A0AAW3JX45</accession>
<dbReference type="InterPro" id="IPR013320">
    <property type="entry name" value="ConA-like_dom_sf"/>
</dbReference>
<dbReference type="SUPFAM" id="SSF49899">
    <property type="entry name" value="Concanavalin A-like lectins/glucanases"/>
    <property type="match status" value="1"/>
</dbReference>
<keyword evidence="2 6" id="KW-0378">Hydrolase</keyword>
<dbReference type="GO" id="GO:0005975">
    <property type="term" value="P:carbohydrate metabolic process"/>
    <property type="evidence" value="ECO:0007669"/>
    <property type="project" value="InterPro"/>
</dbReference>
<sequence length="527" mass="60391">MEYVNPIISGFYPDPSICRVGDDFYLVNSSFEYFPGIPVFHSKDLINWEQTGHCISRPGQLALRQGVQNCVGIYAPTIRYHDGIFYVISTNVTYGSKDDGNFIVWTDDSYGEWSDPVFIDLPGIDSSLFFDDDGKVYYTGAFDNGIFMSELEFSYKYDENGKVVDISCKTVSEKKFIWYGTGGNDPEGPHLYKINGWYYLLISEGGTEFCHMITVARSRNIWGEYESCPRNPVFSNRSTSLPIKGTGHMDIVCDQYGDWWGVCLANRPITYPFKHNLGRETFLVPVEWDDKDWPVIGRNGLLDERISSDRKLHEGVMQKSQTDEGKHFHDEFDGDALKKDWNFIYNTTSKYAALDKTKGLLLYGTKEPIISSGEIAWVGYRQKHHEFMAETHIDFANMEDGSEAGFTIYMNNKHHYELFTSVLDGERWLMFRRRIGSLIREDRISRLADDSIYMRLEALKGENGENIYCFSYKENGEWLEAGEGEADYLTTEVGGRFTGNYIALYASGDGKDCRNAVQFDMFDYIGV</sequence>
<keyword evidence="3 6" id="KW-0326">Glycosidase</keyword>
<dbReference type="CDD" id="cd18617">
    <property type="entry name" value="GH43_XynB-like"/>
    <property type="match status" value="1"/>
</dbReference>
<name>A0AAW3JX45_9FIRM</name>
<dbReference type="Pfam" id="PF17851">
    <property type="entry name" value="GH43_C2"/>
    <property type="match status" value="1"/>
</dbReference>
<evidence type="ECO:0000259" key="7">
    <source>
        <dbReference type="Pfam" id="PF17851"/>
    </source>
</evidence>
<dbReference type="AlphaFoldDB" id="A0AAW3JX45"/>
<feature type="active site" description="Proton acceptor" evidence="4">
    <location>
        <position position="14"/>
    </location>
</feature>
<protein>
    <recommendedName>
        <fullName evidence="7">Beta-xylosidase C-terminal Concanavalin A-like domain-containing protein</fullName>
    </recommendedName>
</protein>
<comment type="similarity">
    <text evidence="1 6">Belongs to the glycosyl hydrolase 43 family.</text>
</comment>